<dbReference type="PANTHER" id="PTHR21180:SF32">
    <property type="entry name" value="ENDONUCLEASE_EXONUCLEASE_PHOSPHATASE FAMILY DOMAIN-CONTAINING PROTEIN 1"/>
    <property type="match status" value="1"/>
</dbReference>
<dbReference type="InterPro" id="IPR019554">
    <property type="entry name" value="Soluble_ligand-bd"/>
</dbReference>
<feature type="non-terminal residue" evidence="2">
    <location>
        <position position="1"/>
    </location>
</feature>
<dbReference type="Pfam" id="PF10531">
    <property type="entry name" value="SLBB"/>
    <property type="match status" value="1"/>
</dbReference>
<evidence type="ECO:0000313" key="3">
    <source>
        <dbReference type="Proteomes" id="UP001589750"/>
    </source>
</evidence>
<dbReference type="SUPFAM" id="SSF47781">
    <property type="entry name" value="RuvA domain 2-like"/>
    <property type="match status" value="1"/>
</dbReference>
<dbReference type="Gene3D" id="3.10.560.10">
    <property type="entry name" value="Outer membrane lipoprotein wza domain like"/>
    <property type="match status" value="1"/>
</dbReference>
<dbReference type="InterPro" id="IPR051675">
    <property type="entry name" value="Endo/Exo/Phosphatase_dom_1"/>
</dbReference>
<organism evidence="2 3">
    <name type="scientific">Nocardioides plantarum</name>
    <dbReference type="NCBI Taxonomy" id="29299"/>
    <lineage>
        <taxon>Bacteria</taxon>
        <taxon>Bacillati</taxon>
        <taxon>Actinomycetota</taxon>
        <taxon>Actinomycetes</taxon>
        <taxon>Propionibacteriales</taxon>
        <taxon>Nocardioidaceae</taxon>
        <taxon>Nocardioides</taxon>
    </lineage>
</organism>
<dbReference type="Gene3D" id="1.10.150.280">
    <property type="entry name" value="AF1531-like domain"/>
    <property type="match status" value="1"/>
</dbReference>
<dbReference type="RefSeq" id="WP_379140404.1">
    <property type="nucleotide sequence ID" value="NZ_JBHMDG010000002.1"/>
</dbReference>
<dbReference type="EMBL" id="JBHMDG010000002">
    <property type="protein sequence ID" value="MFB9311818.1"/>
    <property type="molecule type" value="Genomic_DNA"/>
</dbReference>
<evidence type="ECO:0000313" key="2">
    <source>
        <dbReference type="EMBL" id="MFB9311818.1"/>
    </source>
</evidence>
<protein>
    <submittedName>
        <fullName evidence="2">Helix-hairpin-helix domain-containing protein</fullName>
    </submittedName>
</protein>
<accession>A0ABV5K6Y8</accession>
<sequence length="146" mass="14330">VTVDVAGRVRRPGIVVLDAGSRVVDALKKAGGARGSVDLTTLNLARPLVDGEQILVGVEGAAAPPSPVATSGAGGGGGGGAPAALVDLNLADQAQLEGLPEIGPVTAAAIVRWRDEHGGFSAVTELLEVDGIGDATLATLTPLVTV</sequence>
<proteinExistence type="predicted"/>
<dbReference type="Proteomes" id="UP001589750">
    <property type="component" value="Unassembled WGS sequence"/>
</dbReference>
<evidence type="ECO:0000259" key="1">
    <source>
        <dbReference type="Pfam" id="PF10531"/>
    </source>
</evidence>
<comment type="caution">
    <text evidence="2">The sequence shown here is derived from an EMBL/GenBank/DDBJ whole genome shotgun (WGS) entry which is preliminary data.</text>
</comment>
<dbReference type="PANTHER" id="PTHR21180">
    <property type="entry name" value="ENDONUCLEASE/EXONUCLEASE/PHOSPHATASE FAMILY DOMAIN-CONTAINING PROTEIN 1"/>
    <property type="match status" value="1"/>
</dbReference>
<dbReference type="Pfam" id="PF12836">
    <property type="entry name" value="HHH_3"/>
    <property type="match status" value="1"/>
</dbReference>
<keyword evidence="3" id="KW-1185">Reference proteome</keyword>
<gene>
    <name evidence="2" type="ORF">ACFFRI_02080</name>
</gene>
<feature type="domain" description="Soluble ligand binding" evidence="1">
    <location>
        <begin position="3"/>
        <end position="55"/>
    </location>
</feature>
<reference evidence="2 3" key="1">
    <citation type="submission" date="2024-09" db="EMBL/GenBank/DDBJ databases">
        <authorList>
            <person name="Sun Q."/>
            <person name="Mori K."/>
        </authorList>
    </citation>
    <scope>NUCLEOTIDE SEQUENCE [LARGE SCALE GENOMIC DNA]</scope>
    <source>
        <strain evidence="2 3">JCM 9626</strain>
    </source>
</reference>
<name>A0ABV5K6Y8_9ACTN</name>
<dbReference type="InterPro" id="IPR010994">
    <property type="entry name" value="RuvA_2-like"/>
</dbReference>